<feature type="domain" description="Clp R" evidence="3">
    <location>
        <begin position="56"/>
        <end position="200"/>
    </location>
</feature>
<dbReference type="InterPro" id="IPR004176">
    <property type="entry name" value="Clp_R_N"/>
</dbReference>
<dbReference type="RefSeq" id="WP_184388257.1">
    <property type="nucleotide sequence ID" value="NZ_BAAAJD010000023.1"/>
</dbReference>
<evidence type="ECO:0000313" key="5">
    <source>
        <dbReference type="Proteomes" id="UP000572635"/>
    </source>
</evidence>
<keyword evidence="1" id="KW-0677">Repeat</keyword>
<dbReference type="EMBL" id="JACHDB010000001">
    <property type="protein sequence ID" value="MBB5430405.1"/>
    <property type="molecule type" value="Genomic_DNA"/>
</dbReference>
<dbReference type="Pfam" id="PF02861">
    <property type="entry name" value="Clp_N"/>
    <property type="match status" value="1"/>
</dbReference>
<dbReference type="InterPro" id="IPR036628">
    <property type="entry name" value="Clp_N_dom_sf"/>
</dbReference>
<dbReference type="GO" id="GO:0005524">
    <property type="term" value="F:ATP binding"/>
    <property type="evidence" value="ECO:0007669"/>
    <property type="project" value="UniProtKB-KW"/>
</dbReference>
<evidence type="ECO:0000256" key="2">
    <source>
        <dbReference type="SAM" id="MobiDB-lite"/>
    </source>
</evidence>
<protein>
    <submittedName>
        <fullName evidence="4">ATP-dependent Clp protease ATP-binding subunit ClpC</fullName>
    </submittedName>
</protein>
<feature type="compositionally biased region" description="Low complexity" evidence="2">
    <location>
        <begin position="211"/>
        <end position="229"/>
    </location>
</feature>
<evidence type="ECO:0000256" key="1">
    <source>
        <dbReference type="PROSITE-ProRule" id="PRU01251"/>
    </source>
</evidence>
<keyword evidence="4" id="KW-0378">Hydrolase</keyword>
<dbReference type="Proteomes" id="UP000572635">
    <property type="component" value="Unassembled WGS sequence"/>
</dbReference>
<keyword evidence="4" id="KW-0645">Protease</keyword>
<keyword evidence="4" id="KW-0067">ATP-binding</keyword>
<name>A0A7W8VBZ6_9ACTN</name>
<evidence type="ECO:0000313" key="4">
    <source>
        <dbReference type="EMBL" id="MBB5430405.1"/>
    </source>
</evidence>
<feature type="region of interest" description="Disordered" evidence="2">
    <location>
        <begin position="211"/>
        <end position="240"/>
    </location>
</feature>
<dbReference type="GO" id="GO:0008233">
    <property type="term" value="F:peptidase activity"/>
    <property type="evidence" value="ECO:0007669"/>
    <property type="project" value="UniProtKB-KW"/>
</dbReference>
<gene>
    <name evidence="4" type="ORF">HDA36_000489</name>
</gene>
<dbReference type="GO" id="GO:0006508">
    <property type="term" value="P:proteolysis"/>
    <property type="evidence" value="ECO:0007669"/>
    <property type="project" value="UniProtKB-KW"/>
</dbReference>
<reference evidence="4 5" key="1">
    <citation type="submission" date="2020-08" db="EMBL/GenBank/DDBJ databases">
        <title>Sequencing the genomes of 1000 actinobacteria strains.</title>
        <authorList>
            <person name="Klenk H.-P."/>
        </authorList>
    </citation>
    <scope>NUCLEOTIDE SEQUENCE [LARGE SCALE GENOMIC DNA]</scope>
    <source>
        <strain evidence="4 5">DSM 44551</strain>
    </source>
</reference>
<accession>A0A7W8VBZ6</accession>
<sequence length="263" mass="26753">MPKINVYVPDELARAVKDTGIPVSAVCQRALEQAVRSVAAVREMFAGGAAPEEGAMSRFTPRLRAALSLAAEAAQGRGAAEADTGDLLAGLLDEGENLALPVLRAMEIDPEGLREALREPRPGDGASGGEGAGLQIGAGAAVSLEAAATEAVALGHNYIGCEHLLIALSGDADGRAGHVLRSAGADPRLTRRAVSAALAGYLHLRALRPGGPASGSAGEGSADTAASASPVPAGTENVEEVLRRQIQPLVERIERLERNQGAG</sequence>
<keyword evidence="5" id="KW-1185">Reference proteome</keyword>
<evidence type="ECO:0000259" key="3">
    <source>
        <dbReference type="PROSITE" id="PS51903"/>
    </source>
</evidence>
<keyword evidence="4" id="KW-0547">Nucleotide-binding</keyword>
<dbReference type="Gene3D" id="1.10.1780.10">
    <property type="entry name" value="Clp, N-terminal domain"/>
    <property type="match status" value="1"/>
</dbReference>
<organism evidence="4 5">
    <name type="scientific">Nocardiopsis composta</name>
    <dbReference type="NCBI Taxonomy" id="157465"/>
    <lineage>
        <taxon>Bacteria</taxon>
        <taxon>Bacillati</taxon>
        <taxon>Actinomycetota</taxon>
        <taxon>Actinomycetes</taxon>
        <taxon>Streptosporangiales</taxon>
        <taxon>Nocardiopsidaceae</taxon>
        <taxon>Nocardiopsis</taxon>
    </lineage>
</organism>
<proteinExistence type="predicted"/>
<comment type="caution">
    <text evidence="4">The sequence shown here is derived from an EMBL/GenBank/DDBJ whole genome shotgun (WGS) entry which is preliminary data.</text>
</comment>
<dbReference type="AlphaFoldDB" id="A0A7W8VBZ6"/>
<dbReference type="SUPFAM" id="SSF81923">
    <property type="entry name" value="Double Clp-N motif"/>
    <property type="match status" value="1"/>
</dbReference>
<dbReference type="PROSITE" id="PS51903">
    <property type="entry name" value="CLP_R"/>
    <property type="match status" value="1"/>
</dbReference>